<dbReference type="PANTHER" id="PTHR36836">
    <property type="entry name" value="COLANIC ACID BIOSYNTHESIS PROTEIN WCAK"/>
    <property type="match status" value="1"/>
</dbReference>
<dbReference type="Pfam" id="PF04230">
    <property type="entry name" value="PS_pyruv_trans"/>
    <property type="match status" value="1"/>
</dbReference>
<gene>
    <name evidence="2" type="ORF">GKO32_32195</name>
</gene>
<dbReference type="AlphaFoldDB" id="A0A6N7ZA41"/>
<name>A0A6N7ZA41_9PSEU</name>
<accession>A0A6N7ZA41</accession>
<protein>
    <recommendedName>
        <fullName evidence="1">Polysaccharide pyruvyl transferase domain-containing protein</fullName>
    </recommendedName>
</protein>
<sequence>MTRVGLFGLLGSGNLGNDGSLEAVLRFLRSEHPDARLSAFCGGPDLVSARYGIEATALNWFGGEYRTASGLRAIALKGLGKLVDIGRTAAWVRRQDIVIVPGMGVLEATLPLRPWGFPYSLLLLTIAGRLLGTKVALVSVGANVIGHRATREIVRTAGRLAAYRSYRDVGSRAAMTEMGVDTSADEVYPDLAFALPAPSARRQPGMVGVGVMAFRGGNDERDRAEEIYRSYVDGMKGFVRWLVEQGRPVRLFTGDQVDTPVVDEILAECGPLVSASAASSLDSIMREMAEVDIVVATRYHNVLCALKVCKPTISVGYAAKNEALMAGMGLGEYCLPARSVDVAELVDRFTSLEQRAEELAATLAERNTLAGQRIKHQFAALSALLPIRPKAGREPAREAR</sequence>
<evidence type="ECO:0000313" key="2">
    <source>
        <dbReference type="EMBL" id="MTD58605.1"/>
    </source>
</evidence>
<dbReference type="EMBL" id="WMBA01000072">
    <property type="protein sequence ID" value="MTD58605.1"/>
    <property type="molecule type" value="Genomic_DNA"/>
</dbReference>
<proteinExistence type="predicted"/>
<organism evidence="2 3">
    <name type="scientific">Amycolatopsis pithecellobii</name>
    <dbReference type="NCBI Taxonomy" id="664692"/>
    <lineage>
        <taxon>Bacteria</taxon>
        <taxon>Bacillati</taxon>
        <taxon>Actinomycetota</taxon>
        <taxon>Actinomycetes</taxon>
        <taxon>Pseudonocardiales</taxon>
        <taxon>Pseudonocardiaceae</taxon>
        <taxon>Amycolatopsis</taxon>
    </lineage>
</organism>
<keyword evidence="3" id="KW-1185">Reference proteome</keyword>
<reference evidence="2 3" key="1">
    <citation type="submission" date="2019-11" db="EMBL/GenBank/DDBJ databases">
        <title>Draft genome of Amycolatopsis RM579.</title>
        <authorList>
            <person name="Duangmal K."/>
            <person name="Mingma R."/>
        </authorList>
    </citation>
    <scope>NUCLEOTIDE SEQUENCE [LARGE SCALE GENOMIC DNA]</scope>
    <source>
        <strain evidence="2 3">RM579</strain>
    </source>
</reference>
<dbReference type="RefSeq" id="WP_312868929.1">
    <property type="nucleotide sequence ID" value="NZ_WMBA01000072.1"/>
</dbReference>
<dbReference type="PANTHER" id="PTHR36836:SF1">
    <property type="entry name" value="COLANIC ACID BIOSYNTHESIS PROTEIN WCAK"/>
    <property type="match status" value="1"/>
</dbReference>
<dbReference type="InterPro" id="IPR007345">
    <property type="entry name" value="Polysacch_pyruvyl_Trfase"/>
</dbReference>
<comment type="caution">
    <text evidence="2">The sequence shown here is derived from an EMBL/GenBank/DDBJ whole genome shotgun (WGS) entry which is preliminary data.</text>
</comment>
<feature type="domain" description="Polysaccharide pyruvyl transferase" evidence="1">
    <location>
        <begin position="14"/>
        <end position="317"/>
    </location>
</feature>
<dbReference type="Proteomes" id="UP000440096">
    <property type="component" value="Unassembled WGS sequence"/>
</dbReference>
<evidence type="ECO:0000313" key="3">
    <source>
        <dbReference type="Proteomes" id="UP000440096"/>
    </source>
</evidence>
<evidence type="ECO:0000259" key="1">
    <source>
        <dbReference type="Pfam" id="PF04230"/>
    </source>
</evidence>